<sequence length="31" mass="3502">MHVHQVRDKGSLAMASNPIFVRAPLETLARR</sequence>
<dbReference type="EMBL" id="ONZG01000002">
    <property type="protein sequence ID" value="SPJ27476.1"/>
    <property type="molecule type" value="Genomic_DNA"/>
</dbReference>
<gene>
    <name evidence="1" type="ORF">TRM7615_00966</name>
</gene>
<evidence type="ECO:0000313" key="1">
    <source>
        <dbReference type="EMBL" id="SPJ27476.1"/>
    </source>
</evidence>
<proteinExistence type="predicted"/>
<protein>
    <submittedName>
        <fullName evidence="1">Uncharacterized protein</fullName>
    </submittedName>
</protein>
<dbReference type="AlphaFoldDB" id="A0A2R8C540"/>
<reference evidence="2" key="1">
    <citation type="submission" date="2018-03" db="EMBL/GenBank/DDBJ databases">
        <authorList>
            <person name="Rodrigo-Torres L."/>
            <person name="Arahal R. D."/>
            <person name="Lucena T."/>
        </authorList>
    </citation>
    <scope>NUCLEOTIDE SEQUENCE [LARGE SCALE GENOMIC DNA]</scope>
    <source>
        <strain evidence="2">CECT 7615</strain>
    </source>
</reference>
<keyword evidence="2" id="KW-1185">Reference proteome</keyword>
<dbReference type="Proteomes" id="UP000244898">
    <property type="component" value="Unassembled WGS sequence"/>
</dbReference>
<evidence type="ECO:0000313" key="2">
    <source>
        <dbReference type="Proteomes" id="UP000244898"/>
    </source>
</evidence>
<accession>A0A2R8C540</accession>
<organism evidence="1 2">
    <name type="scientific">Falsiruegeria mediterranea M17</name>
    <dbReference type="NCBI Taxonomy" id="1200281"/>
    <lineage>
        <taxon>Bacteria</taxon>
        <taxon>Pseudomonadati</taxon>
        <taxon>Pseudomonadota</taxon>
        <taxon>Alphaproteobacteria</taxon>
        <taxon>Rhodobacterales</taxon>
        <taxon>Roseobacteraceae</taxon>
        <taxon>Falsiruegeria</taxon>
    </lineage>
</organism>
<name>A0A2R8C540_9RHOB</name>